<sequence length="151" mass="17024">MKPYLLIVVCFSTGCGVRSVRLPEWQAIDGSHADGTVTLAYEQNFRSRLIPRIGQDNEVAKTRCRVWGYNSAEAFGGSTRSCVATPARANAKVPCLIWRFEKRYQCTNHVSDKVQHTPVQYTPMQQQPIQNNITIELSPTNVPQVKTKQTK</sequence>
<evidence type="ECO:0000313" key="1">
    <source>
        <dbReference type="EMBL" id="ARB04638.1"/>
    </source>
</evidence>
<dbReference type="RefSeq" id="WP_045750124.1">
    <property type="nucleotide sequence ID" value="NZ_CAUJPL010000017.1"/>
</dbReference>
<evidence type="ECO:0000313" key="2">
    <source>
        <dbReference type="Proteomes" id="UP000191249"/>
    </source>
</evidence>
<organism evidence="1 2">
    <name type="scientific">Neisseria lactamica</name>
    <dbReference type="NCBI Taxonomy" id="486"/>
    <lineage>
        <taxon>Bacteria</taxon>
        <taxon>Pseudomonadati</taxon>
        <taxon>Pseudomonadota</taxon>
        <taxon>Betaproteobacteria</taxon>
        <taxon>Neisseriales</taxon>
        <taxon>Neisseriaceae</taxon>
        <taxon>Neisseria</taxon>
    </lineage>
</organism>
<accession>A0AAU8VGA1</accession>
<protein>
    <recommendedName>
        <fullName evidence="3">Lipoprotein</fullName>
    </recommendedName>
</protein>
<dbReference type="EMBL" id="CP019894">
    <property type="protein sequence ID" value="ARB04638.1"/>
    <property type="molecule type" value="Genomic_DNA"/>
</dbReference>
<reference evidence="1 2" key="1">
    <citation type="submission" date="2017-03" db="EMBL/GenBank/DDBJ databases">
        <title>N. lactamica Y92-1009 whole genome sequence.</title>
        <authorList>
            <person name="Pandey A.K."/>
            <person name="Read R.C."/>
        </authorList>
    </citation>
    <scope>NUCLEOTIDE SEQUENCE [LARGE SCALE GENOMIC DNA]</scope>
    <source>
        <strain evidence="1 2">Y92-1009</strain>
    </source>
</reference>
<dbReference type="PROSITE" id="PS51257">
    <property type="entry name" value="PROKAR_LIPOPROTEIN"/>
    <property type="match status" value="1"/>
</dbReference>
<evidence type="ECO:0008006" key="3">
    <source>
        <dbReference type="Google" id="ProtNLM"/>
    </source>
</evidence>
<dbReference type="InterPro" id="IPR025731">
    <property type="entry name" value="YecR-like"/>
</dbReference>
<dbReference type="Pfam" id="PF13992">
    <property type="entry name" value="YecR"/>
    <property type="match status" value="1"/>
</dbReference>
<dbReference type="AlphaFoldDB" id="A0AAU8VGA1"/>
<gene>
    <name evidence="1" type="ORF">B2G52_06815</name>
</gene>
<name>A0AAU8VGA1_NEILA</name>
<dbReference type="Proteomes" id="UP000191249">
    <property type="component" value="Chromosome"/>
</dbReference>
<proteinExistence type="predicted"/>